<organism evidence="2 3">
    <name type="scientific">Halococcus salifodinae DSM 8989</name>
    <dbReference type="NCBI Taxonomy" id="1227456"/>
    <lineage>
        <taxon>Archaea</taxon>
        <taxon>Methanobacteriati</taxon>
        <taxon>Methanobacteriota</taxon>
        <taxon>Stenosarchaea group</taxon>
        <taxon>Halobacteria</taxon>
        <taxon>Halobacteriales</taxon>
        <taxon>Halococcaceae</taxon>
        <taxon>Halococcus</taxon>
    </lineage>
</organism>
<dbReference type="SUPFAM" id="SSF53098">
    <property type="entry name" value="Ribonuclease H-like"/>
    <property type="match status" value="1"/>
</dbReference>
<evidence type="ECO:0000313" key="2">
    <source>
        <dbReference type="EMBL" id="EMA48661.1"/>
    </source>
</evidence>
<evidence type="ECO:0000259" key="1">
    <source>
        <dbReference type="PROSITE" id="PS50994"/>
    </source>
</evidence>
<dbReference type="EMBL" id="AOME01000087">
    <property type="protein sequence ID" value="EMA48661.1"/>
    <property type="molecule type" value="Genomic_DNA"/>
</dbReference>
<gene>
    <name evidence="2" type="ORF">C450_19029</name>
</gene>
<keyword evidence="3" id="KW-1185">Reference proteome</keyword>
<proteinExistence type="predicted"/>
<feature type="domain" description="Integrase catalytic" evidence="1">
    <location>
        <begin position="1"/>
        <end position="143"/>
    </location>
</feature>
<dbReference type="Pfam" id="PF13683">
    <property type="entry name" value="rve_3"/>
    <property type="match status" value="1"/>
</dbReference>
<dbReference type="AlphaFoldDB" id="M0MSS5"/>
<dbReference type="InterPro" id="IPR036397">
    <property type="entry name" value="RNaseH_sf"/>
</dbReference>
<evidence type="ECO:0000313" key="3">
    <source>
        <dbReference type="Proteomes" id="UP000011625"/>
    </source>
</evidence>
<dbReference type="Gene3D" id="3.30.420.10">
    <property type="entry name" value="Ribonuclease H-like superfamily/Ribonuclease H"/>
    <property type="match status" value="1"/>
</dbReference>
<dbReference type="GO" id="GO:0003676">
    <property type="term" value="F:nucleic acid binding"/>
    <property type="evidence" value="ECO:0007669"/>
    <property type="project" value="InterPro"/>
</dbReference>
<sequence length="143" mass="16792">MTVHLDWYHNDRGQQVPAVEDDASRRVFDMIEVDSSSASQAVELLDSVDEEFDSPIPILEAITDHGSEFVNPRQDDRPCLDHEFERFLHDNDIEHTLCKVGRPQSNGKIERFFQTYEKHRQRFGTLDEFLTIYNEERPHMSLD</sequence>
<reference evidence="2 3" key="1">
    <citation type="journal article" date="2014" name="PLoS Genet.">
        <title>Phylogenetically driven sequencing of extremely halophilic archaea reveals strategies for static and dynamic osmo-response.</title>
        <authorList>
            <person name="Becker E.A."/>
            <person name="Seitzer P.M."/>
            <person name="Tritt A."/>
            <person name="Larsen D."/>
            <person name="Krusor M."/>
            <person name="Yao A.I."/>
            <person name="Wu D."/>
            <person name="Madern D."/>
            <person name="Eisen J.A."/>
            <person name="Darling A.E."/>
            <person name="Facciotti M.T."/>
        </authorList>
    </citation>
    <scope>NUCLEOTIDE SEQUENCE [LARGE SCALE GENOMIC DNA]</scope>
    <source>
        <strain evidence="2 3">DSM 8989</strain>
    </source>
</reference>
<dbReference type="Proteomes" id="UP000011625">
    <property type="component" value="Unassembled WGS sequence"/>
</dbReference>
<name>M0MSS5_9EURY</name>
<protein>
    <submittedName>
        <fullName evidence="2">ISA0963-2 transposase</fullName>
    </submittedName>
</protein>
<comment type="caution">
    <text evidence="2">The sequence shown here is derived from an EMBL/GenBank/DDBJ whole genome shotgun (WGS) entry which is preliminary data.</text>
</comment>
<dbReference type="GO" id="GO:0015074">
    <property type="term" value="P:DNA integration"/>
    <property type="evidence" value="ECO:0007669"/>
    <property type="project" value="InterPro"/>
</dbReference>
<dbReference type="InterPro" id="IPR012337">
    <property type="entry name" value="RNaseH-like_sf"/>
</dbReference>
<dbReference type="PROSITE" id="PS50994">
    <property type="entry name" value="INTEGRASE"/>
    <property type="match status" value="1"/>
</dbReference>
<dbReference type="InterPro" id="IPR001584">
    <property type="entry name" value="Integrase_cat-core"/>
</dbReference>
<dbReference type="STRING" id="1227456.C450_19029"/>
<dbReference type="RefSeq" id="WP_005046194.1">
    <property type="nucleotide sequence ID" value="NZ_AOME01000087.1"/>
</dbReference>
<dbReference type="PATRIC" id="fig|1227456.3.peg.3866"/>
<accession>M0MSS5</accession>